<keyword evidence="3" id="KW-1185">Reference proteome</keyword>
<evidence type="ECO:0000313" key="3">
    <source>
        <dbReference type="Proteomes" id="UP000446866"/>
    </source>
</evidence>
<accession>A0A845QL22</accession>
<reference evidence="2 3" key="1">
    <citation type="submission" date="2018-08" db="EMBL/GenBank/DDBJ databases">
        <title>Murine metabolic-syndrome-specific gut microbial biobank.</title>
        <authorList>
            <person name="Liu C."/>
        </authorList>
    </citation>
    <scope>NUCLEOTIDE SEQUENCE [LARGE SCALE GENOMIC DNA]</scope>
    <source>
        <strain evidence="2 3">28</strain>
    </source>
</reference>
<evidence type="ECO:0000256" key="1">
    <source>
        <dbReference type="SAM" id="Phobius"/>
    </source>
</evidence>
<keyword evidence="1" id="KW-1133">Transmembrane helix</keyword>
<organism evidence="2 3">
    <name type="scientific">Anaerotruncus colihominis</name>
    <dbReference type="NCBI Taxonomy" id="169435"/>
    <lineage>
        <taxon>Bacteria</taxon>
        <taxon>Bacillati</taxon>
        <taxon>Bacillota</taxon>
        <taxon>Clostridia</taxon>
        <taxon>Eubacteriales</taxon>
        <taxon>Oscillospiraceae</taxon>
        <taxon>Anaerotruncus</taxon>
    </lineage>
</organism>
<keyword evidence="1" id="KW-0472">Membrane</keyword>
<dbReference type="EMBL" id="QXWK01000022">
    <property type="protein sequence ID" value="NBH62326.1"/>
    <property type="molecule type" value="Genomic_DNA"/>
</dbReference>
<keyword evidence="1" id="KW-0812">Transmembrane</keyword>
<sequence>MYKIKTHLFVFILSLLLVIGLTMLLCLMPLTPALQLLLGFIDATCAICLSLCPAAIAKKLGWEE</sequence>
<gene>
    <name evidence="2" type="ORF">D0435_11750</name>
</gene>
<proteinExistence type="predicted"/>
<comment type="caution">
    <text evidence="2">The sequence shown here is derived from an EMBL/GenBank/DDBJ whole genome shotgun (WGS) entry which is preliminary data.</text>
</comment>
<feature type="transmembrane region" description="Helical" evidence="1">
    <location>
        <begin position="36"/>
        <end position="57"/>
    </location>
</feature>
<evidence type="ECO:0000313" key="2">
    <source>
        <dbReference type="EMBL" id="NBH62326.1"/>
    </source>
</evidence>
<name>A0A845QL22_9FIRM</name>
<dbReference type="AlphaFoldDB" id="A0A845QL22"/>
<protein>
    <submittedName>
        <fullName evidence="2">Uncharacterized protein</fullName>
    </submittedName>
</protein>
<feature type="transmembrane region" description="Helical" evidence="1">
    <location>
        <begin position="7"/>
        <end position="30"/>
    </location>
</feature>
<dbReference type="Proteomes" id="UP000446866">
    <property type="component" value="Unassembled WGS sequence"/>
</dbReference>
<dbReference type="RefSeq" id="WP_160202613.1">
    <property type="nucleotide sequence ID" value="NZ_QXWK01000022.1"/>
</dbReference>